<dbReference type="GO" id="GO:0006508">
    <property type="term" value="P:proteolysis"/>
    <property type="evidence" value="ECO:0007669"/>
    <property type="project" value="UniProtKB-KW"/>
</dbReference>
<dbReference type="Pfam" id="PF00026">
    <property type="entry name" value="Asp"/>
    <property type="match status" value="1"/>
</dbReference>
<feature type="signal peptide" evidence="7">
    <location>
        <begin position="1"/>
        <end position="21"/>
    </location>
</feature>
<dbReference type="Proteomes" id="UP000716291">
    <property type="component" value="Unassembled WGS sequence"/>
</dbReference>
<dbReference type="InterPro" id="IPR021109">
    <property type="entry name" value="Peptidase_aspartic_dom_sf"/>
</dbReference>
<feature type="active site" evidence="5">
    <location>
        <position position="288"/>
    </location>
</feature>
<keyword evidence="4 6" id="KW-0064">Aspartyl protease</keyword>
<organism evidence="9 10">
    <name type="scientific">Rhizopus oryzae</name>
    <name type="common">Mucormycosis agent</name>
    <name type="synonym">Rhizopus arrhizus var. delemar</name>
    <dbReference type="NCBI Taxonomy" id="64495"/>
    <lineage>
        <taxon>Eukaryota</taxon>
        <taxon>Fungi</taxon>
        <taxon>Fungi incertae sedis</taxon>
        <taxon>Mucoromycota</taxon>
        <taxon>Mucoromycotina</taxon>
        <taxon>Mucoromycetes</taxon>
        <taxon>Mucorales</taxon>
        <taxon>Mucorineae</taxon>
        <taxon>Rhizopodaceae</taxon>
        <taxon>Rhizopus</taxon>
    </lineage>
</organism>
<evidence type="ECO:0000256" key="6">
    <source>
        <dbReference type="RuleBase" id="RU000454"/>
    </source>
</evidence>
<name>A0A9P6XG25_RHIOR</name>
<reference evidence="9" key="1">
    <citation type="journal article" date="2020" name="Microb. Genom.">
        <title>Genetic diversity of clinical and environmental Mucorales isolates obtained from an investigation of mucormycosis cases among solid organ transplant recipients.</title>
        <authorList>
            <person name="Nguyen M.H."/>
            <person name="Kaul D."/>
            <person name="Muto C."/>
            <person name="Cheng S.J."/>
            <person name="Richter R.A."/>
            <person name="Bruno V.M."/>
            <person name="Liu G."/>
            <person name="Beyhan S."/>
            <person name="Sundermann A.J."/>
            <person name="Mounaud S."/>
            <person name="Pasculle A.W."/>
            <person name="Nierman W.C."/>
            <person name="Driscoll E."/>
            <person name="Cumbie R."/>
            <person name="Clancy C.J."/>
            <person name="Dupont C.L."/>
        </authorList>
    </citation>
    <scope>NUCLEOTIDE SEQUENCE</scope>
    <source>
        <strain evidence="9">GL11</strain>
    </source>
</reference>
<evidence type="ECO:0000256" key="2">
    <source>
        <dbReference type="ARBA" id="ARBA00007447"/>
    </source>
</evidence>
<dbReference type="PANTHER" id="PTHR47966">
    <property type="entry name" value="BETA-SITE APP-CLEAVING ENZYME, ISOFORM A-RELATED"/>
    <property type="match status" value="1"/>
</dbReference>
<comment type="similarity">
    <text evidence="2 6">Belongs to the peptidase A1 family.</text>
</comment>
<accession>A0A9P6XG25</accession>
<dbReference type="Gene3D" id="2.40.70.10">
    <property type="entry name" value="Acid Proteases"/>
    <property type="match status" value="2"/>
</dbReference>
<dbReference type="PROSITE" id="PS00141">
    <property type="entry name" value="ASP_PROTEASE"/>
    <property type="match status" value="1"/>
</dbReference>
<feature type="domain" description="Peptidase A1" evidence="8">
    <location>
        <begin position="60"/>
        <end position="416"/>
    </location>
</feature>
<evidence type="ECO:0000256" key="4">
    <source>
        <dbReference type="ARBA" id="ARBA00022750"/>
    </source>
</evidence>
<dbReference type="GO" id="GO:0004190">
    <property type="term" value="F:aspartic-type endopeptidase activity"/>
    <property type="evidence" value="ECO:0007669"/>
    <property type="project" value="UniProtKB-KW"/>
</dbReference>
<evidence type="ECO:0000259" key="8">
    <source>
        <dbReference type="PROSITE" id="PS51767"/>
    </source>
</evidence>
<evidence type="ECO:0000256" key="1">
    <source>
        <dbReference type="ARBA" id="ARBA00001130"/>
    </source>
</evidence>
<evidence type="ECO:0000313" key="9">
    <source>
        <dbReference type="EMBL" id="KAG1313104.1"/>
    </source>
</evidence>
<comment type="catalytic activity">
    <reaction evidence="1">
        <text>Hydrolysis of proteins with broad specificity similar to that of pepsin A, preferring hydrophobic residues at P1 and P1'. Clots milk and activates trypsinogen. Does not cleave 4-Gln-|-His-5, but does cleave 10-His-|-Leu-11 and 12-Val-|-Glu-13 in B chain of insulin.</text>
        <dbReference type="EC" id="3.4.23.21"/>
    </reaction>
</comment>
<dbReference type="InterPro" id="IPR034164">
    <property type="entry name" value="Pepsin-like_dom"/>
</dbReference>
<dbReference type="EMBL" id="JAANQT010000218">
    <property type="protein sequence ID" value="KAG1313104.1"/>
    <property type="molecule type" value="Genomic_DNA"/>
</dbReference>
<feature type="active site" evidence="5">
    <location>
        <position position="78"/>
    </location>
</feature>
<keyword evidence="10" id="KW-1185">Reference proteome</keyword>
<dbReference type="PROSITE" id="PS51767">
    <property type="entry name" value="PEPTIDASE_A1"/>
    <property type="match status" value="1"/>
</dbReference>
<evidence type="ECO:0000256" key="7">
    <source>
        <dbReference type="SAM" id="SignalP"/>
    </source>
</evidence>
<keyword evidence="7" id="KW-0732">Signal</keyword>
<protein>
    <recommendedName>
        <fullName evidence="3">rhizopuspepsin</fullName>
        <ecNumber evidence="3">3.4.23.21</ecNumber>
    </recommendedName>
</protein>
<evidence type="ECO:0000256" key="3">
    <source>
        <dbReference type="ARBA" id="ARBA00013205"/>
    </source>
</evidence>
<dbReference type="CDD" id="cd05471">
    <property type="entry name" value="pepsin_like"/>
    <property type="match status" value="1"/>
</dbReference>
<evidence type="ECO:0000256" key="5">
    <source>
        <dbReference type="PIRSR" id="PIRSR601461-1"/>
    </source>
</evidence>
<keyword evidence="6" id="KW-0645">Protease</keyword>
<evidence type="ECO:0000313" key="10">
    <source>
        <dbReference type="Proteomes" id="UP000716291"/>
    </source>
</evidence>
<dbReference type="PANTHER" id="PTHR47966:SF51">
    <property type="entry name" value="BETA-SITE APP-CLEAVING ENZYME, ISOFORM A-RELATED"/>
    <property type="match status" value="1"/>
</dbReference>
<comment type="caution">
    <text evidence="9">The sequence shown here is derived from an EMBL/GenBank/DDBJ whole genome shotgun (WGS) entry which is preliminary data.</text>
</comment>
<dbReference type="AlphaFoldDB" id="A0A9P6XG25"/>
<sequence>MILSHHILLLAAALGSWAATALVIPTAAPIKVPFHRKTANLIKRDEPVRSTSIVTDALNYYATIEIGTPPQSFDVVLDTGSADLWINSVGCSNTSCPFNVYDEKASSTYMSSPNDTFSAGYGSSLPLRYANGAFGFETITLGNVTIKHQKFARVYNESDHLLFTSDKALVHPAGILGLGFPDLTSSNQGAYNPPLFSMAQQGLIPAPVFSWAYGPGFTLAAKGEMTLGGTDPTKYTGDIHYLPVISTSTQGPTHWQFYAQTLGLTGGAASSNLSLISDGHLTMHTIFDTGTPTTALPTSFAKSLYTDLTGLTDYKLNDVTSPMWEIDCSYANSTARIQIGLSHLGGNTTMDANPLVIDMPVSTMVVPADTLDIRTAKQCAWGIKPVEGLGYFLFGQTVLQNMYLVFDFGKNQTGIATPVGSTTQFL</sequence>
<proteinExistence type="inferred from homology"/>
<dbReference type="InterPro" id="IPR001969">
    <property type="entry name" value="Aspartic_peptidase_AS"/>
</dbReference>
<dbReference type="SUPFAM" id="SSF50630">
    <property type="entry name" value="Acid proteases"/>
    <property type="match status" value="1"/>
</dbReference>
<dbReference type="EC" id="3.4.23.21" evidence="3"/>
<dbReference type="InterPro" id="IPR033121">
    <property type="entry name" value="PEPTIDASE_A1"/>
</dbReference>
<dbReference type="InterPro" id="IPR001461">
    <property type="entry name" value="Aspartic_peptidase_A1"/>
</dbReference>
<feature type="chain" id="PRO_5040254891" description="rhizopuspepsin" evidence="7">
    <location>
        <begin position="22"/>
        <end position="426"/>
    </location>
</feature>
<gene>
    <name evidence="9" type="ORF">G6F64_002492</name>
</gene>
<dbReference type="PRINTS" id="PR00792">
    <property type="entry name" value="PEPSIN"/>
</dbReference>
<keyword evidence="6" id="KW-0378">Hydrolase</keyword>